<gene>
    <name evidence="1" type="ORF">G7087_13995</name>
</gene>
<keyword evidence="2" id="KW-1185">Reference proteome</keyword>
<accession>A0ABX0HWW1</accession>
<dbReference type="EMBL" id="JAAOCD010000006">
    <property type="protein sequence ID" value="NHK99494.1"/>
    <property type="molecule type" value="Genomic_DNA"/>
</dbReference>
<evidence type="ECO:0000313" key="2">
    <source>
        <dbReference type="Proteomes" id="UP000802098"/>
    </source>
</evidence>
<organism evidence="1 2">
    <name type="scientific">Rubrivivax benzoatilyticus</name>
    <dbReference type="NCBI Taxonomy" id="316997"/>
    <lineage>
        <taxon>Bacteria</taxon>
        <taxon>Pseudomonadati</taxon>
        <taxon>Pseudomonadota</taxon>
        <taxon>Betaproteobacteria</taxon>
        <taxon>Burkholderiales</taxon>
        <taxon>Sphaerotilaceae</taxon>
        <taxon>Rubrivivax</taxon>
    </lineage>
</organism>
<proteinExistence type="predicted"/>
<evidence type="ECO:0008006" key="3">
    <source>
        <dbReference type="Google" id="ProtNLM"/>
    </source>
</evidence>
<dbReference type="Proteomes" id="UP000802098">
    <property type="component" value="Unassembled WGS sequence"/>
</dbReference>
<protein>
    <recommendedName>
        <fullName evidence="3">DUF1801 domain-containing protein</fullName>
    </recommendedName>
</protein>
<reference evidence="1 2" key="1">
    <citation type="submission" date="2020-03" db="EMBL/GenBank/DDBJ databases">
        <title>Rubrivivax benzoatilyticus JA2 (sequenced after 10 years sub-culturing).</title>
        <authorList>
            <person name="Gupta D."/>
            <person name="Chintalapati S."/>
            <person name="Chintalapati V.R."/>
        </authorList>
    </citation>
    <scope>NUCLEOTIDE SEQUENCE [LARGE SCALE GENOMIC DNA]</scope>
    <source>
        <strain evidence="1 2">JA2-Mal</strain>
    </source>
</reference>
<evidence type="ECO:0000313" key="1">
    <source>
        <dbReference type="EMBL" id="NHK99494.1"/>
    </source>
</evidence>
<dbReference type="RefSeq" id="WP_029719071.1">
    <property type="nucleotide sequence ID" value="NZ_JAAOCD010000006.1"/>
</dbReference>
<sequence>MSGTVWPRTQADLMGALDQLGFEACIPRTCSWHRAFVARSESRSIIVLFGKRGIDLKLYDVATDFEFDAAGRLATAGGRMVRNYYSDDAADVHRLVLEIAQRFVADEPIDESLLAGQGTPWFVRKREYACSRAPLDVRARREMQALYDEVTPGDGEPAYLSDGVWLGADGRLQDER</sequence>
<comment type="caution">
    <text evidence="1">The sequence shown here is derived from an EMBL/GenBank/DDBJ whole genome shotgun (WGS) entry which is preliminary data.</text>
</comment>
<name>A0ABX0HWW1_9BURK</name>